<dbReference type="PaxDb" id="55529-EKX53387"/>
<dbReference type="EMBL" id="JH992970">
    <property type="protein sequence ID" value="EKX53387.1"/>
    <property type="molecule type" value="Genomic_DNA"/>
</dbReference>
<keyword evidence="4" id="KW-1185">Reference proteome</keyword>
<reference evidence="2 4" key="1">
    <citation type="journal article" date="2012" name="Nature">
        <title>Algal genomes reveal evolutionary mosaicism and the fate of nucleomorphs.</title>
        <authorList>
            <consortium name="DOE Joint Genome Institute"/>
            <person name="Curtis B.A."/>
            <person name="Tanifuji G."/>
            <person name="Burki F."/>
            <person name="Gruber A."/>
            <person name="Irimia M."/>
            <person name="Maruyama S."/>
            <person name="Arias M.C."/>
            <person name="Ball S.G."/>
            <person name="Gile G.H."/>
            <person name="Hirakawa Y."/>
            <person name="Hopkins J.F."/>
            <person name="Kuo A."/>
            <person name="Rensing S.A."/>
            <person name="Schmutz J."/>
            <person name="Symeonidi A."/>
            <person name="Elias M."/>
            <person name="Eveleigh R.J."/>
            <person name="Herman E.K."/>
            <person name="Klute M.J."/>
            <person name="Nakayama T."/>
            <person name="Obornik M."/>
            <person name="Reyes-Prieto A."/>
            <person name="Armbrust E.V."/>
            <person name="Aves S.J."/>
            <person name="Beiko R.G."/>
            <person name="Coutinho P."/>
            <person name="Dacks J.B."/>
            <person name="Durnford D.G."/>
            <person name="Fast N.M."/>
            <person name="Green B.R."/>
            <person name="Grisdale C.J."/>
            <person name="Hempel F."/>
            <person name="Henrissat B."/>
            <person name="Hoppner M.P."/>
            <person name="Ishida K."/>
            <person name="Kim E."/>
            <person name="Koreny L."/>
            <person name="Kroth P.G."/>
            <person name="Liu Y."/>
            <person name="Malik S.B."/>
            <person name="Maier U.G."/>
            <person name="McRose D."/>
            <person name="Mock T."/>
            <person name="Neilson J.A."/>
            <person name="Onodera N.T."/>
            <person name="Poole A.M."/>
            <person name="Pritham E.J."/>
            <person name="Richards T.A."/>
            <person name="Rocap G."/>
            <person name="Roy S.W."/>
            <person name="Sarai C."/>
            <person name="Schaack S."/>
            <person name="Shirato S."/>
            <person name="Slamovits C.H."/>
            <person name="Spencer D.F."/>
            <person name="Suzuki S."/>
            <person name="Worden A.Z."/>
            <person name="Zauner S."/>
            <person name="Barry K."/>
            <person name="Bell C."/>
            <person name="Bharti A.K."/>
            <person name="Crow J.A."/>
            <person name="Grimwood J."/>
            <person name="Kramer R."/>
            <person name="Lindquist E."/>
            <person name="Lucas S."/>
            <person name="Salamov A."/>
            <person name="McFadden G.I."/>
            <person name="Lane C.E."/>
            <person name="Keeling P.J."/>
            <person name="Gray M.W."/>
            <person name="Grigoriev I.V."/>
            <person name="Archibald J.M."/>
        </authorList>
    </citation>
    <scope>NUCLEOTIDE SEQUENCE</scope>
    <source>
        <strain evidence="2 4">CCMP2712</strain>
    </source>
</reference>
<evidence type="ECO:0000256" key="1">
    <source>
        <dbReference type="SAM" id="MobiDB-lite"/>
    </source>
</evidence>
<dbReference type="EnsemblProtists" id="EKX53387">
    <property type="protein sequence ID" value="EKX53387"/>
    <property type="gene ID" value="GUITHDRAFT_133112"/>
</dbReference>
<dbReference type="RefSeq" id="XP_005840367.1">
    <property type="nucleotide sequence ID" value="XM_005840310.1"/>
</dbReference>
<reference evidence="3" key="3">
    <citation type="submission" date="2015-06" db="UniProtKB">
        <authorList>
            <consortium name="EnsemblProtists"/>
        </authorList>
    </citation>
    <scope>IDENTIFICATION</scope>
</reference>
<evidence type="ECO:0000313" key="4">
    <source>
        <dbReference type="Proteomes" id="UP000011087"/>
    </source>
</evidence>
<dbReference type="KEGG" id="gtt:GUITHDRAFT_133112"/>
<protein>
    <submittedName>
        <fullName evidence="2 3">Uncharacterized protein</fullName>
    </submittedName>
</protein>
<dbReference type="GeneID" id="17309940"/>
<dbReference type="Proteomes" id="UP000011087">
    <property type="component" value="Unassembled WGS sequence"/>
</dbReference>
<feature type="region of interest" description="Disordered" evidence="1">
    <location>
        <begin position="26"/>
        <end position="153"/>
    </location>
</feature>
<dbReference type="AlphaFoldDB" id="L1JYF3"/>
<evidence type="ECO:0000313" key="2">
    <source>
        <dbReference type="EMBL" id="EKX53387.1"/>
    </source>
</evidence>
<feature type="compositionally biased region" description="Acidic residues" evidence="1">
    <location>
        <begin position="56"/>
        <end position="66"/>
    </location>
</feature>
<gene>
    <name evidence="2" type="ORF">GUITHDRAFT_133112</name>
</gene>
<evidence type="ECO:0000313" key="3">
    <source>
        <dbReference type="EnsemblProtists" id="EKX53387"/>
    </source>
</evidence>
<feature type="compositionally biased region" description="Basic and acidic residues" evidence="1">
    <location>
        <begin position="111"/>
        <end position="132"/>
    </location>
</feature>
<feature type="compositionally biased region" description="Low complexity" evidence="1">
    <location>
        <begin position="44"/>
        <end position="54"/>
    </location>
</feature>
<reference evidence="4" key="2">
    <citation type="submission" date="2012-11" db="EMBL/GenBank/DDBJ databases">
        <authorList>
            <person name="Kuo A."/>
            <person name="Curtis B.A."/>
            <person name="Tanifuji G."/>
            <person name="Burki F."/>
            <person name="Gruber A."/>
            <person name="Irimia M."/>
            <person name="Maruyama S."/>
            <person name="Arias M.C."/>
            <person name="Ball S.G."/>
            <person name="Gile G.H."/>
            <person name="Hirakawa Y."/>
            <person name="Hopkins J.F."/>
            <person name="Rensing S.A."/>
            <person name="Schmutz J."/>
            <person name="Symeonidi A."/>
            <person name="Elias M."/>
            <person name="Eveleigh R.J."/>
            <person name="Herman E.K."/>
            <person name="Klute M.J."/>
            <person name="Nakayama T."/>
            <person name="Obornik M."/>
            <person name="Reyes-Prieto A."/>
            <person name="Armbrust E.V."/>
            <person name="Aves S.J."/>
            <person name="Beiko R.G."/>
            <person name="Coutinho P."/>
            <person name="Dacks J.B."/>
            <person name="Durnford D.G."/>
            <person name="Fast N.M."/>
            <person name="Green B.R."/>
            <person name="Grisdale C."/>
            <person name="Hempe F."/>
            <person name="Henrissat B."/>
            <person name="Hoppner M.P."/>
            <person name="Ishida K.-I."/>
            <person name="Kim E."/>
            <person name="Koreny L."/>
            <person name="Kroth P.G."/>
            <person name="Liu Y."/>
            <person name="Malik S.-B."/>
            <person name="Maier U.G."/>
            <person name="McRose D."/>
            <person name="Mock T."/>
            <person name="Neilson J.A."/>
            <person name="Onodera N.T."/>
            <person name="Poole A.M."/>
            <person name="Pritham E.J."/>
            <person name="Richards T.A."/>
            <person name="Rocap G."/>
            <person name="Roy S.W."/>
            <person name="Sarai C."/>
            <person name="Schaack S."/>
            <person name="Shirato S."/>
            <person name="Slamovits C.H."/>
            <person name="Spencer D.F."/>
            <person name="Suzuki S."/>
            <person name="Worden A.Z."/>
            <person name="Zauner S."/>
            <person name="Barry K."/>
            <person name="Bell C."/>
            <person name="Bharti A.K."/>
            <person name="Crow J.A."/>
            <person name="Grimwood J."/>
            <person name="Kramer R."/>
            <person name="Lindquist E."/>
            <person name="Lucas S."/>
            <person name="Salamov A."/>
            <person name="McFadden G.I."/>
            <person name="Lane C.E."/>
            <person name="Keeling P.J."/>
            <person name="Gray M.W."/>
            <person name="Grigoriev I.V."/>
            <person name="Archibald J.M."/>
        </authorList>
    </citation>
    <scope>NUCLEOTIDE SEQUENCE</scope>
    <source>
        <strain evidence="4">CCMP2712</strain>
    </source>
</reference>
<proteinExistence type="predicted"/>
<organism evidence="2">
    <name type="scientific">Guillardia theta (strain CCMP2712)</name>
    <name type="common">Cryptophyte</name>
    <dbReference type="NCBI Taxonomy" id="905079"/>
    <lineage>
        <taxon>Eukaryota</taxon>
        <taxon>Cryptophyceae</taxon>
        <taxon>Pyrenomonadales</taxon>
        <taxon>Geminigeraceae</taxon>
        <taxon>Guillardia</taxon>
    </lineage>
</organism>
<feature type="region of interest" description="Disordered" evidence="1">
    <location>
        <begin position="191"/>
        <end position="227"/>
    </location>
</feature>
<accession>L1JYF3</accession>
<feature type="compositionally biased region" description="Polar residues" evidence="1">
    <location>
        <begin position="191"/>
        <end position="201"/>
    </location>
</feature>
<sequence length="328" mass="36254">MGHRNRSLPGEDVTATRDEQYIIAKTEFSSDQVRGEENEAAIPSGTSAAGAGAAEEGGEELEELDEGTTASLDGERERGGTRGGTLAQAEGAGNGETEDASRSEATSFEVEDMRHDGSKSKDSEHGRERRLSNEGANLNEESESFTTTRKKSVGSKSMLSIEVEFKNIIYELQACNEQLASINASLSTQIDQLAPSPSNDADLSHMSNDKVEDSEVQDSQNASENRDKVLHPQNVLRCLDVKELWWSPAEISKLVESIQWTLRKGDQHFSEIVERYLDRKSDTIGMEEFFKCLNDPPLLLDVNLYKIRLLWCMLVGTSEVKDEESAKD</sequence>
<dbReference type="HOGENOM" id="CLU_848507_0_0_1"/>
<name>L1JYF3_GUITC</name>